<evidence type="ECO:0000313" key="2">
    <source>
        <dbReference type="Proteomes" id="UP001481413"/>
    </source>
</evidence>
<gene>
    <name evidence="1" type="ORF">NBRC116585_26800</name>
</gene>
<protein>
    <submittedName>
        <fullName evidence="1">Uncharacterized protein</fullName>
    </submittedName>
</protein>
<name>A0ABQ0A2F2_9GAMM</name>
<comment type="caution">
    <text evidence="1">The sequence shown here is derived from an EMBL/GenBank/DDBJ whole genome shotgun (WGS) entry which is preliminary data.</text>
</comment>
<reference evidence="1 2" key="1">
    <citation type="submission" date="2024-04" db="EMBL/GenBank/DDBJ databases">
        <title>Draft genome sequence of Thalassolituus maritimus NBRC 116585.</title>
        <authorList>
            <person name="Miyakawa T."/>
            <person name="Kusuya Y."/>
            <person name="Miura T."/>
        </authorList>
    </citation>
    <scope>NUCLEOTIDE SEQUENCE [LARGE SCALE GENOMIC DNA]</scope>
    <source>
        <strain evidence="1 2">5NW40-0001</strain>
    </source>
</reference>
<sequence length="115" mass="12346">MSGNNDILMGYFDSLLTTVDEVDAKKAIVSELLAGSLDVAEEAAPVQLIESEVCLHPTDTIAVGRRMTTLFAPRQSGDKTTDRIMALELLRVAGELEPGRVKRTVLKCCAGVLNA</sequence>
<dbReference type="Proteomes" id="UP001481413">
    <property type="component" value="Unassembled WGS sequence"/>
</dbReference>
<accession>A0ABQ0A2F2</accession>
<organism evidence="1 2">
    <name type="scientific">Thalassolituus maritimus</name>
    <dbReference type="NCBI Taxonomy" id="484498"/>
    <lineage>
        <taxon>Bacteria</taxon>
        <taxon>Pseudomonadati</taxon>
        <taxon>Pseudomonadota</taxon>
        <taxon>Gammaproteobacteria</taxon>
        <taxon>Oceanospirillales</taxon>
        <taxon>Oceanospirillaceae</taxon>
        <taxon>Thalassolituus</taxon>
    </lineage>
</organism>
<proteinExistence type="predicted"/>
<dbReference type="EMBL" id="BAABWH010000008">
    <property type="protein sequence ID" value="GAA6146562.1"/>
    <property type="molecule type" value="Genomic_DNA"/>
</dbReference>
<keyword evidence="2" id="KW-1185">Reference proteome</keyword>
<dbReference type="RefSeq" id="WP_353295782.1">
    <property type="nucleotide sequence ID" value="NZ_BAABWH010000008.1"/>
</dbReference>
<evidence type="ECO:0000313" key="1">
    <source>
        <dbReference type="EMBL" id="GAA6146562.1"/>
    </source>
</evidence>